<protein>
    <recommendedName>
        <fullName evidence="3">Pesticidal crystal protein Cry22Aa Ig-like domain-containing protein</fullName>
    </recommendedName>
</protein>
<keyword evidence="2" id="KW-0472">Membrane</keyword>
<reference evidence="4 5" key="2">
    <citation type="submission" date="2020-08" db="EMBL/GenBank/DDBJ databases">
        <authorList>
            <person name="Ueki A."/>
            <person name="Tonouchi A."/>
        </authorList>
    </citation>
    <scope>NUCLEOTIDE SEQUENCE [LARGE SCALE GENOMIC DNA]</scope>
    <source>
        <strain evidence="4 5">CTTW</strain>
    </source>
</reference>
<feature type="region of interest" description="Disordered" evidence="1">
    <location>
        <begin position="337"/>
        <end position="389"/>
    </location>
</feature>
<reference evidence="4 5" key="1">
    <citation type="submission" date="2020-08" db="EMBL/GenBank/DDBJ databases">
        <title>Draft genome sequencing of an Anaerocolumna strain isolated from anoxic soil subjected to BSD treatment.</title>
        <authorList>
            <person name="Uek A."/>
            <person name="Tonouchi A."/>
        </authorList>
    </citation>
    <scope>NUCLEOTIDE SEQUENCE [LARGE SCALE GENOMIC DNA]</scope>
    <source>
        <strain evidence="4 5">CTTW</strain>
    </source>
</reference>
<evidence type="ECO:0000256" key="2">
    <source>
        <dbReference type="SAM" id="Phobius"/>
    </source>
</evidence>
<dbReference type="KEGG" id="acht:bsdcttw_14520"/>
<feature type="transmembrane region" description="Helical" evidence="2">
    <location>
        <begin position="6"/>
        <end position="25"/>
    </location>
</feature>
<keyword evidence="2" id="KW-0812">Transmembrane</keyword>
<organism evidence="4 5">
    <name type="scientific">Anaerocolumna chitinilytica</name>
    <dbReference type="NCBI Taxonomy" id="1727145"/>
    <lineage>
        <taxon>Bacteria</taxon>
        <taxon>Bacillati</taxon>
        <taxon>Bacillota</taxon>
        <taxon>Clostridia</taxon>
        <taxon>Lachnospirales</taxon>
        <taxon>Lachnospiraceae</taxon>
        <taxon>Anaerocolumna</taxon>
    </lineage>
</organism>
<dbReference type="InterPro" id="IPR013783">
    <property type="entry name" value="Ig-like_fold"/>
</dbReference>
<proteinExistence type="predicted"/>
<feature type="domain" description="Pesticidal crystal protein Cry22Aa Ig-like" evidence="3">
    <location>
        <begin position="277"/>
        <end position="330"/>
    </location>
</feature>
<evidence type="ECO:0000256" key="1">
    <source>
        <dbReference type="SAM" id="MobiDB-lite"/>
    </source>
</evidence>
<accession>A0A7I8DMA1</accession>
<evidence type="ECO:0000313" key="5">
    <source>
        <dbReference type="Proteomes" id="UP000515703"/>
    </source>
</evidence>
<feature type="domain" description="Pesticidal crystal protein Cry22Aa Ig-like" evidence="3">
    <location>
        <begin position="198"/>
        <end position="251"/>
    </location>
</feature>
<gene>
    <name evidence="4" type="ORF">bsdcttw_14520</name>
</gene>
<dbReference type="Proteomes" id="UP000515703">
    <property type="component" value="Chromosome"/>
</dbReference>
<dbReference type="Gene3D" id="2.60.40.10">
    <property type="entry name" value="Immunoglobulins"/>
    <property type="match status" value="2"/>
</dbReference>
<dbReference type="RefSeq" id="WP_185258740.1">
    <property type="nucleotide sequence ID" value="NZ_AP023368.1"/>
</dbReference>
<dbReference type="InterPro" id="IPR032179">
    <property type="entry name" value="Cry22Aa_Ig-like"/>
</dbReference>
<dbReference type="AlphaFoldDB" id="A0A7I8DMA1"/>
<keyword evidence="5" id="KW-1185">Reference proteome</keyword>
<evidence type="ECO:0000259" key="3">
    <source>
        <dbReference type="Pfam" id="PF16403"/>
    </source>
</evidence>
<keyword evidence="2" id="KW-1133">Transmembrane helix</keyword>
<feature type="compositionally biased region" description="Basic and acidic residues" evidence="1">
    <location>
        <begin position="343"/>
        <end position="357"/>
    </location>
</feature>
<sequence>MKKGKYVGFGCICLLITVITGVGVYRHYQMELITDPVVTELGESLSTNVSEYVKGNITHAQMDMSNVYIEKTGLYEAHITNGATELDLHVKVTDTTPPTATVLSGKEFLTNEVVKAAALVTNVKDTSNSVSITFEDGKESHTYVEGGEISEVVVLTDASGNKSNLGTTFKVIGDTIKPTLRGIKPIKTFMEDKVDYIKGISASDDRDGDLTTEIRVNTENVDLKTPGKYIITYSVSDRSGNEVKKQTYVRVLEDKAPVFKGLKNKTVYVNSKIKYLAGISAFDDRDGNLTSKIQVNNDEVNLSKAGIYNVVYMVKDSAGNTTTKTITVNVKNKEAISTGNNKTSEDDKKNNTNDKDSSGGFKFFDVDPEKGADVNGDVPASGEHVGNWG</sequence>
<name>A0A7I8DMA1_9FIRM</name>
<evidence type="ECO:0000313" key="4">
    <source>
        <dbReference type="EMBL" id="BCJ98411.1"/>
    </source>
</evidence>
<dbReference type="EMBL" id="AP023368">
    <property type="protein sequence ID" value="BCJ98411.1"/>
    <property type="molecule type" value="Genomic_DNA"/>
</dbReference>
<dbReference type="Pfam" id="PF16403">
    <property type="entry name" value="Bact_surface_Ig-like"/>
    <property type="match status" value="2"/>
</dbReference>